<accession>A0A9E6ZX88</accession>
<dbReference type="KEGG" id="fbm:MQE35_09015"/>
<dbReference type="RefSeq" id="WP_255846039.1">
    <property type="nucleotide sequence ID" value="NZ_CP094358.1"/>
</dbReference>
<organism evidence="4 5">
    <name type="scientific">Abyssalbus ytuae</name>
    <dbReference type="NCBI Taxonomy" id="2926907"/>
    <lineage>
        <taxon>Bacteria</taxon>
        <taxon>Pseudomonadati</taxon>
        <taxon>Bacteroidota</taxon>
        <taxon>Flavobacteriia</taxon>
        <taxon>Flavobacteriales</taxon>
        <taxon>Flavobacteriaceae</taxon>
        <taxon>Abyssalbus</taxon>
    </lineage>
</organism>
<dbReference type="Pfam" id="PF00534">
    <property type="entry name" value="Glycos_transf_1"/>
    <property type="match status" value="1"/>
</dbReference>
<dbReference type="PANTHER" id="PTHR46401">
    <property type="entry name" value="GLYCOSYLTRANSFERASE WBBK-RELATED"/>
    <property type="match status" value="1"/>
</dbReference>
<reference evidence="4" key="1">
    <citation type="submission" date="2022-03" db="EMBL/GenBank/DDBJ databases">
        <title>Description of Abyssus ytuae gen. nov., sp. nov., a novel member of the family Flavobacteriaceae isolated from the sediment of Mariana Trench.</title>
        <authorList>
            <person name="Zhang J."/>
            <person name="Xu X."/>
        </authorList>
    </citation>
    <scope>NUCLEOTIDE SEQUENCE</scope>
    <source>
        <strain evidence="4">MT3330</strain>
    </source>
</reference>
<feature type="domain" description="Glycosyl transferase family 1" evidence="2">
    <location>
        <begin position="180"/>
        <end position="338"/>
    </location>
</feature>
<dbReference type="Gene3D" id="3.40.50.2000">
    <property type="entry name" value="Glycogen Phosphorylase B"/>
    <property type="match status" value="2"/>
</dbReference>
<evidence type="ECO:0000259" key="2">
    <source>
        <dbReference type="Pfam" id="PF00534"/>
    </source>
</evidence>
<dbReference type="EMBL" id="CP094358">
    <property type="protein sequence ID" value="UOB19423.1"/>
    <property type="molecule type" value="Genomic_DNA"/>
</dbReference>
<dbReference type="PANTHER" id="PTHR46401:SF2">
    <property type="entry name" value="GLYCOSYLTRANSFERASE WBBK-RELATED"/>
    <property type="match status" value="1"/>
</dbReference>
<evidence type="ECO:0000259" key="3">
    <source>
        <dbReference type="Pfam" id="PF13439"/>
    </source>
</evidence>
<dbReference type="InterPro" id="IPR001296">
    <property type="entry name" value="Glyco_trans_1"/>
</dbReference>
<dbReference type="InterPro" id="IPR028098">
    <property type="entry name" value="Glyco_trans_4-like_N"/>
</dbReference>
<proteinExistence type="predicted"/>
<protein>
    <submittedName>
        <fullName evidence="4">Glycosyltransferase family 4 protein</fullName>
    </submittedName>
</protein>
<dbReference type="GO" id="GO:0016757">
    <property type="term" value="F:glycosyltransferase activity"/>
    <property type="evidence" value="ECO:0007669"/>
    <property type="project" value="InterPro"/>
</dbReference>
<dbReference type="AlphaFoldDB" id="A0A9E6ZX88"/>
<dbReference type="Pfam" id="PF13439">
    <property type="entry name" value="Glyco_transf_4"/>
    <property type="match status" value="1"/>
</dbReference>
<sequence length="362" mass="42857">MNILVDAHVFDGKYQGTRSYLKGLYSALISMAPPKWIFFIAANKIDNLKKEFGEHTNIKYIKLNNNKFYRLLLEIPYIIKKNNIDFAHFQYIVPPFKNCKQIVTIHDILFEQSEFKKFFPLKYRIINGILFKMSVRRSDILLTVSNYSREKISELYNVDLSEIHVTPNSVEIDFKKIEITSKTFKGEKFILYVSRIEPRKNHIILLKAFFELELYKKGYLLVFVGSKDFVDKQLLKYINKNKELVKQHVVWKSDLTLNQIKLCYYNCSLFVFPSVAEGFGIPIMEAMVFNKKIIISNQTAMKDFNLPPELTFNPYDVDELKNKLMNMLSNKKDYKELYMNILSEFKWEKSAEKMIHLINQFI</sequence>
<feature type="domain" description="Glycosyltransferase subfamily 4-like N-terminal" evidence="3">
    <location>
        <begin position="65"/>
        <end position="173"/>
    </location>
</feature>
<dbReference type="Proteomes" id="UP000831290">
    <property type="component" value="Chromosome"/>
</dbReference>
<keyword evidence="1" id="KW-0808">Transferase</keyword>
<dbReference type="SUPFAM" id="SSF53756">
    <property type="entry name" value="UDP-Glycosyltransferase/glycogen phosphorylase"/>
    <property type="match status" value="1"/>
</dbReference>
<name>A0A9E6ZX88_9FLAO</name>
<evidence type="ECO:0000313" key="4">
    <source>
        <dbReference type="EMBL" id="UOB19423.1"/>
    </source>
</evidence>
<evidence type="ECO:0000256" key="1">
    <source>
        <dbReference type="ARBA" id="ARBA00022679"/>
    </source>
</evidence>
<evidence type="ECO:0000313" key="5">
    <source>
        <dbReference type="Proteomes" id="UP000831290"/>
    </source>
</evidence>
<gene>
    <name evidence="4" type="ORF">MQE35_09015</name>
</gene>
<dbReference type="CDD" id="cd03809">
    <property type="entry name" value="GT4_MtfB-like"/>
    <property type="match status" value="1"/>
</dbReference>
<keyword evidence="5" id="KW-1185">Reference proteome</keyword>